<reference evidence="4 5" key="1">
    <citation type="submission" date="2018-01" db="EMBL/GenBank/DDBJ databases">
        <title>The draft genome sequence of Halioglobus lutimaris HF004.</title>
        <authorList>
            <person name="Du Z.-J."/>
            <person name="Shi M.-J."/>
        </authorList>
    </citation>
    <scope>NUCLEOTIDE SEQUENCE [LARGE SCALE GENOMIC DNA]</scope>
    <source>
        <strain evidence="4 5">HF004</strain>
    </source>
</reference>
<feature type="region of interest" description="Disordered" evidence="2">
    <location>
        <begin position="1369"/>
        <end position="1398"/>
    </location>
</feature>
<feature type="coiled-coil region" evidence="1">
    <location>
        <begin position="702"/>
        <end position="729"/>
    </location>
</feature>
<name>A0A2N5WY19_9GAMM</name>
<keyword evidence="5" id="KW-1185">Reference proteome</keyword>
<proteinExistence type="predicted"/>
<evidence type="ECO:0000313" key="5">
    <source>
        <dbReference type="Proteomes" id="UP000235005"/>
    </source>
</evidence>
<evidence type="ECO:0000313" key="4">
    <source>
        <dbReference type="EMBL" id="PLW67125.1"/>
    </source>
</evidence>
<feature type="chain" id="PRO_5014963472" evidence="3">
    <location>
        <begin position="22"/>
        <end position="1398"/>
    </location>
</feature>
<keyword evidence="3" id="KW-0732">Signal</keyword>
<evidence type="ECO:0000256" key="3">
    <source>
        <dbReference type="SAM" id="SignalP"/>
    </source>
</evidence>
<feature type="compositionally biased region" description="Gly residues" evidence="2">
    <location>
        <begin position="1027"/>
        <end position="1040"/>
    </location>
</feature>
<dbReference type="Proteomes" id="UP000235005">
    <property type="component" value="Unassembled WGS sequence"/>
</dbReference>
<sequence length="1398" mass="150195">MFYRSLVVLLSMSLVYGSARANDLWGSLSEQEQAMVKERTVTELGKLLKEGEASEELAFVASNIGTWATYTGQIVGGEYADASSAFISYAQDTLYSSFEQELGSRVDSMGSPSLTYFYTQVVKHESAVKDIARHAFNNELEKAGNVAWETAKNEVVTQVNERADLAFDFAYNWVFNGARIAGMAPSDIFREVIRVEKILIKEGSNYLRNSQQYQIMELYRGYLVEANGSHEEAWESMWAHGIPAKGWSVSRLEEGTLKSALKLCADKPYSLQMCIEEVQNGARRKIEKQKEDAERVLKEIADKKNARIKAAYAEMQALIMQQISAVSQEYKDAVSAANSILSKLKAQASGIPADCAAYKEKMALISATRAKVEAANEAAAKVHRYITLTQQCEVLAESPDDLDTLLQQVKQEKTGFDQHLGAVADQADLVCQDTTAIASAYSRADGKRLLQQAVTKHLALESKIKIMQASAQRIRDVNTDIKGAVSALTEEVAALSTSLENYGDVDGLLSDIDAAKGARVGYDATLDELKVIVNRLIARKTNMENANPLQLGLGEQIADAWEKNVVGIKGGIDKAGRTRVSKLLLQYKDFPEVRKITQEMEATYSLAACADEAIKASGAASGFEALKWTSPTFKPGLADELHEARAACENVPTKSTLETIAHDSASVAADMEAMELPFIYEKKSGQCLISGEAAYEALSDPYDALGGEVDQLEAECKQAATKADNASRSAASAAQAASSLNPVGGLRDKANAMAAQINSCAELTTIRGRVAQYAADATNARGLAQSAADHGSGIASTCASKTALGSIDGDLRDIRAYQRDAVVALGKAQEGEEQFDRVVERAKETVSALQEIGTELSRLMLYRSVVKDHIRSATKGREAALEGFAGCSTRQTALAAKAGSLRGSMEDDLLNELLQRIQAVTTQPGSHLDDMVLHLDDAKASVDQWDDANAEVTVLVARASNECLGKETPYTHVLTAMDAIVSIDQLTSSLTRLRDKCVASLDSAGSGGRDDYAGYDQDPGIVDPRRSGGGGGSVVPGGGDTQPTNNPDQQNTTQGGAPIDDTYRGNPIADRERERERIAAAAAAAAAAAEAERRRPDVEPRREDPDGFVQTPDLDDLPDRGDEGRRERPPRAPAATRPDPARPEPSLPEPKTPEPAKPEPSPAVPETTAPVRPEQPVPAPAPAASNPRCEQIARSLQATSNSIMANYNRFMSAAAAKDEETARLVGCRLLVDFDKVLGTFEQLSRENCPIKGNTEELRATMQRMRGEIQRELRDGCGAAPAASPAPAPVPDPAPVYTQFAGRWNSKGKCRDAPDAPFRWVVNLTQNGNSVSGSIGFHKCPGGGRASFNVSGTAGTGPKVTLKGSLFSSRGPLADVVRRNPSPTFTLQKGGAPSPNYAP</sequence>
<feature type="compositionally biased region" description="Basic and acidic residues" evidence="2">
    <location>
        <begin position="1069"/>
        <end position="1078"/>
    </location>
</feature>
<accession>A0A2N5WY19</accession>
<organism evidence="4 5">
    <name type="scientific">Pseudohalioglobus lutimaris</name>
    <dbReference type="NCBI Taxonomy" id="1737061"/>
    <lineage>
        <taxon>Bacteria</taxon>
        <taxon>Pseudomonadati</taxon>
        <taxon>Pseudomonadota</taxon>
        <taxon>Gammaproteobacteria</taxon>
        <taxon>Cellvibrionales</taxon>
        <taxon>Halieaceae</taxon>
        <taxon>Pseudohalioglobus</taxon>
    </lineage>
</organism>
<feature type="compositionally biased region" description="Basic and acidic residues" evidence="2">
    <location>
        <begin position="1090"/>
        <end position="1105"/>
    </location>
</feature>
<protein>
    <submittedName>
        <fullName evidence="4">Uncharacterized protein</fullName>
    </submittedName>
</protein>
<gene>
    <name evidence="4" type="ORF">C0039_18600</name>
</gene>
<dbReference type="EMBL" id="PKUS01000037">
    <property type="protein sequence ID" value="PLW67125.1"/>
    <property type="molecule type" value="Genomic_DNA"/>
</dbReference>
<feature type="coiled-coil region" evidence="1">
    <location>
        <begin position="279"/>
        <end position="306"/>
    </location>
</feature>
<feature type="compositionally biased region" description="Low complexity" evidence="2">
    <location>
        <begin position="1079"/>
        <end position="1089"/>
    </location>
</feature>
<keyword evidence="1" id="KW-0175">Coiled coil</keyword>
<comment type="caution">
    <text evidence="4">The sequence shown here is derived from an EMBL/GenBank/DDBJ whole genome shotgun (WGS) entry which is preliminary data.</text>
</comment>
<feature type="signal peptide" evidence="3">
    <location>
        <begin position="1"/>
        <end position="21"/>
    </location>
</feature>
<feature type="compositionally biased region" description="Polar residues" evidence="2">
    <location>
        <begin position="1041"/>
        <end position="1055"/>
    </location>
</feature>
<feature type="region of interest" description="Disordered" evidence="2">
    <location>
        <begin position="1001"/>
        <end position="1187"/>
    </location>
</feature>
<feature type="compositionally biased region" description="Basic and acidic residues" evidence="2">
    <location>
        <begin position="1117"/>
        <end position="1130"/>
    </location>
</feature>
<evidence type="ECO:0000256" key="1">
    <source>
        <dbReference type="SAM" id="Coils"/>
    </source>
</evidence>
<evidence type="ECO:0000256" key="2">
    <source>
        <dbReference type="SAM" id="MobiDB-lite"/>
    </source>
</evidence>